<evidence type="ECO:0000256" key="13">
    <source>
        <dbReference type="ARBA" id="ARBA00032735"/>
    </source>
</evidence>
<dbReference type="Pfam" id="PF13023">
    <property type="entry name" value="HD_3"/>
    <property type="match status" value="1"/>
</dbReference>
<evidence type="ECO:0000256" key="8">
    <source>
        <dbReference type="ARBA" id="ARBA00012964"/>
    </source>
</evidence>
<proteinExistence type="evidence at transcript level"/>
<name>A0A0K8TMB7_TABBR</name>
<dbReference type="SUPFAM" id="SSF109604">
    <property type="entry name" value="HD-domain/PDEase-like"/>
    <property type="match status" value="1"/>
</dbReference>
<sequence length="265" mass="30046">SSESFSGKMASIDEKNCEIEDCDELKMKAASASCNGNSESSSVTDIVKFLELVGNLKHLKRTGWVMRNVKDCESVSGHMYRMSMITFLLDENSGLNRTKCMEMALVHDLAECVVGDITPFCGVSKEEKKLREIRAMEEICKLIQPFGKRMLELFLEYEAGESPESKYVKDLDRLDMLVQAFEYEKRDNCFMKHQEFFDSVDGKFEHPFVKNMAEEIKRQREILASGGSIETNGVPEMIQNGYTNGHHEQENSDINGITEKKASSS</sequence>
<comment type="cofactor">
    <cofactor evidence="4">
        <name>Mg(2+)</name>
        <dbReference type="ChEBI" id="CHEBI:18420"/>
    </cofactor>
</comment>
<evidence type="ECO:0000256" key="14">
    <source>
        <dbReference type="SAM" id="MobiDB-lite"/>
    </source>
</evidence>
<dbReference type="PANTHER" id="PTHR11845:SF13">
    <property type="entry name" value="5'-DEOXYNUCLEOTIDASE HDDC2"/>
    <property type="match status" value="1"/>
</dbReference>
<dbReference type="AlphaFoldDB" id="A0A0K8TMB7"/>
<accession>A0A0K8TMB7</accession>
<dbReference type="EC" id="3.1.3.89" evidence="8"/>
<evidence type="ECO:0000256" key="11">
    <source>
        <dbReference type="ARBA" id="ARBA00022801"/>
    </source>
</evidence>
<evidence type="ECO:0000256" key="10">
    <source>
        <dbReference type="ARBA" id="ARBA00022723"/>
    </source>
</evidence>
<organism evidence="16">
    <name type="scientific">Tabanus bromius</name>
    <name type="common">Band-eyed brown horse fly</name>
    <dbReference type="NCBI Taxonomy" id="304241"/>
    <lineage>
        <taxon>Eukaryota</taxon>
        <taxon>Metazoa</taxon>
        <taxon>Ecdysozoa</taxon>
        <taxon>Arthropoda</taxon>
        <taxon>Hexapoda</taxon>
        <taxon>Insecta</taxon>
        <taxon>Pterygota</taxon>
        <taxon>Neoptera</taxon>
        <taxon>Endopterygota</taxon>
        <taxon>Diptera</taxon>
        <taxon>Brachycera</taxon>
        <taxon>Tabanomorpha</taxon>
        <taxon>Tabanoidea</taxon>
        <taxon>Tabanidae</taxon>
        <taxon>Tabanus</taxon>
    </lineage>
</organism>
<dbReference type="GO" id="GO:0005737">
    <property type="term" value="C:cytoplasm"/>
    <property type="evidence" value="ECO:0007669"/>
    <property type="project" value="TreeGrafter"/>
</dbReference>
<evidence type="ECO:0000259" key="15">
    <source>
        <dbReference type="SMART" id="SM00471"/>
    </source>
</evidence>
<evidence type="ECO:0000256" key="3">
    <source>
        <dbReference type="ARBA" id="ARBA00001941"/>
    </source>
</evidence>
<evidence type="ECO:0000256" key="2">
    <source>
        <dbReference type="ARBA" id="ARBA00001936"/>
    </source>
</evidence>
<protein>
    <recommendedName>
        <fullName evidence="9">5'-deoxynucleotidase HDDC2</fullName>
        <ecNumber evidence="8">3.1.3.89</ecNumber>
    </recommendedName>
    <alternativeName>
        <fullName evidence="13">HD domain-containing protein 2</fullName>
    </alternativeName>
</protein>
<comment type="subunit">
    <text evidence="7">Homodimer.</text>
</comment>
<dbReference type="PANTHER" id="PTHR11845">
    <property type="entry name" value="5'-DEOXYNUCLEOTIDASE HDDC2"/>
    <property type="match status" value="1"/>
</dbReference>
<evidence type="ECO:0000256" key="6">
    <source>
        <dbReference type="ARBA" id="ARBA00009999"/>
    </source>
</evidence>
<dbReference type="Gene3D" id="1.10.3210.10">
    <property type="entry name" value="Hypothetical protein af1432"/>
    <property type="match status" value="1"/>
</dbReference>
<dbReference type="GO" id="GO:0002953">
    <property type="term" value="F:5'-deoxynucleotidase activity"/>
    <property type="evidence" value="ECO:0007669"/>
    <property type="project" value="UniProtKB-EC"/>
</dbReference>
<reference evidence="16" key="1">
    <citation type="journal article" date="2015" name="Insect Biochem. Mol. Biol.">
        <title>An insight into the sialome of the horse fly, Tabanus bromius.</title>
        <authorList>
            <person name="Ribeiro J.M."/>
            <person name="Kazimirova M."/>
            <person name="Takac P."/>
            <person name="Andersen J.F."/>
            <person name="Francischetti I.M."/>
        </authorList>
    </citation>
    <scope>NUCLEOTIDE SEQUENCE</scope>
</reference>
<dbReference type="InterPro" id="IPR003607">
    <property type="entry name" value="HD/PDEase_dom"/>
</dbReference>
<comment type="cofactor">
    <cofactor evidence="2">
        <name>Mn(2+)</name>
        <dbReference type="ChEBI" id="CHEBI:29035"/>
    </cofactor>
</comment>
<comment type="similarity">
    <text evidence="6">Belongs to the HDDC2 family.</text>
</comment>
<feature type="domain" description="HD/PDEase" evidence="15">
    <location>
        <begin position="71"/>
        <end position="186"/>
    </location>
</feature>
<evidence type="ECO:0000256" key="12">
    <source>
        <dbReference type="ARBA" id="ARBA00022842"/>
    </source>
</evidence>
<dbReference type="SMART" id="SM00471">
    <property type="entry name" value="HDc"/>
    <property type="match status" value="1"/>
</dbReference>
<dbReference type="InterPro" id="IPR006674">
    <property type="entry name" value="HD_domain"/>
</dbReference>
<evidence type="ECO:0000256" key="9">
    <source>
        <dbReference type="ARBA" id="ARBA00015933"/>
    </source>
</evidence>
<feature type="non-terminal residue" evidence="16">
    <location>
        <position position="1"/>
    </location>
</feature>
<evidence type="ECO:0000256" key="1">
    <source>
        <dbReference type="ARBA" id="ARBA00001638"/>
    </source>
</evidence>
<dbReference type="GO" id="GO:0009159">
    <property type="term" value="P:deoxyribonucleoside monophosphate catabolic process"/>
    <property type="evidence" value="ECO:0007669"/>
    <property type="project" value="UniProtKB-ARBA"/>
</dbReference>
<evidence type="ECO:0000256" key="4">
    <source>
        <dbReference type="ARBA" id="ARBA00001946"/>
    </source>
</evidence>
<dbReference type="EMBL" id="GDAI01002322">
    <property type="protein sequence ID" value="JAI15281.1"/>
    <property type="molecule type" value="mRNA"/>
</dbReference>
<dbReference type="InterPro" id="IPR039356">
    <property type="entry name" value="YfbR/HDDC2"/>
</dbReference>
<keyword evidence="11" id="KW-0378">Hydrolase</keyword>
<dbReference type="GO" id="GO:0046872">
    <property type="term" value="F:metal ion binding"/>
    <property type="evidence" value="ECO:0007669"/>
    <property type="project" value="UniProtKB-KW"/>
</dbReference>
<comment type="catalytic activity">
    <reaction evidence="1">
        <text>a 2'-deoxyribonucleoside 5'-phosphate + H2O = a 2'-deoxyribonucleoside + phosphate</text>
        <dbReference type="Rhea" id="RHEA:36167"/>
        <dbReference type="ChEBI" id="CHEBI:15377"/>
        <dbReference type="ChEBI" id="CHEBI:18274"/>
        <dbReference type="ChEBI" id="CHEBI:43474"/>
        <dbReference type="ChEBI" id="CHEBI:65317"/>
        <dbReference type="EC" id="3.1.3.89"/>
    </reaction>
</comment>
<comment type="cofactor">
    <cofactor evidence="3">
        <name>Co(2+)</name>
        <dbReference type="ChEBI" id="CHEBI:48828"/>
    </cofactor>
</comment>
<keyword evidence="12" id="KW-0460">Magnesium</keyword>
<comment type="function">
    <text evidence="5">Catalyzes the dephosphorylation of the nucleoside 5'-monophosphates deoxyadenosine monophosphate (dAMP), deoxycytidine monophosphate (dCMP), deoxyguanosine monophosphate (dGMP) and deoxythymidine monophosphate (dTMP).</text>
</comment>
<evidence type="ECO:0000256" key="7">
    <source>
        <dbReference type="ARBA" id="ARBA00011738"/>
    </source>
</evidence>
<dbReference type="FunFam" id="1.10.3210.10:FF:000011">
    <property type="entry name" value="HD domain-containing protein 2"/>
    <property type="match status" value="1"/>
</dbReference>
<keyword evidence="10" id="KW-0479">Metal-binding</keyword>
<feature type="region of interest" description="Disordered" evidence="14">
    <location>
        <begin position="240"/>
        <end position="265"/>
    </location>
</feature>
<evidence type="ECO:0000313" key="16">
    <source>
        <dbReference type="EMBL" id="JAI15281.1"/>
    </source>
</evidence>
<evidence type="ECO:0000256" key="5">
    <source>
        <dbReference type="ARBA" id="ARBA00004074"/>
    </source>
</evidence>